<dbReference type="Pfam" id="PF02518">
    <property type="entry name" value="HATPase_c"/>
    <property type="match status" value="1"/>
</dbReference>
<comment type="caution">
    <text evidence="19">The sequence shown here is derived from an EMBL/GenBank/DDBJ whole genome shotgun (WGS) entry which is preliminary data.</text>
</comment>
<accession>A0A9X3AXR9</accession>
<keyword evidence="12 17" id="KW-1133">Transmembrane helix</keyword>
<evidence type="ECO:0000256" key="8">
    <source>
        <dbReference type="ARBA" id="ARBA00022692"/>
    </source>
</evidence>
<evidence type="ECO:0000256" key="9">
    <source>
        <dbReference type="ARBA" id="ARBA00022741"/>
    </source>
</evidence>
<keyword evidence="5" id="KW-0997">Cell inner membrane</keyword>
<evidence type="ECO:0000256" key="1">
    <source>
        <dbReference type="ARBA" id="ARBA00000085"/>
    </source>
</evidence>
<dbReference type="FunFam" id="1.10.287.130:FF:000049">
    <property type="entry name" value="C4-dicarboxylate transport sensor protein DctB"/>
    <property type="match status" value="1"/>
</dbReference>
<gene>
    <name evidence="19" type="ORF">NE535_16805</name>
</gene>
<keyword evidence="4" id="KW-1003">Cell membrane</keyword>
<name>A0A9X3AXR9_9GAMM</name>
<dbReference type="InterPro" id="IPR005467">
    <property type="entry name" value="His_kinase_dom"/>
</dbReference>
<dbReference type="GO" id="GO:0005886">
    <property type="term" value="C:plasma membrane"/>
    <property type="evidence" value="ECO:0007669"/>
    <property type="project" value="UniProtKB-SubCell"/>
</dbReference>
<dbReference type="PROSITE" id="PS50109">
    <property type="entry name" value="HIS_KIN"/>
    <property type="match status" value="1"/>
</dbReference>
<dbReference type="PANTHER" id="PTHR43065:SF46">
    <property type="entry name" value="C4-DICARBOXYLATE TRANSPORT SENSOR PROTEIN DCTB"/>
    <property type="match status" value="1"/>
</dbReference>
<evidence type="ECO:0000256" key="7">
    <source>
        <dbReference type="ARBA" id="ARBA00022679"/>
    </source>
</evidence>
<feature type="domain" description="Histidine kinase" evidence="18">
    <location>
        <begin position="383"/>
        <end position="597"/>
    </location>
</feature>
<proteinExistence type="predicted"/>
<comment type="subcellular location">
    <subcellularLocation>
        <location evidence="2">Cell inner membrane</location>
        <topology evidence="2">Multi-pass membrane protein</topology>
    </subcellularLocation>
</comment>
<evidence type="ECO:0000256" key="3">
    <source>
        <dbReference type="ARBA" id="ARBA00012438"/>
    </source>
</evidence>
<dbReference type="PIRSF" id="PIRSF036431">
    <property type="entry name" value="STHK_DctB"/>
    <property type="match status" value="1"/>
</dbReference>
<dbReference type="Gene3D" id="3.30.450.20">
    <property type="entry name" value="PAS domain"/>
    <property type="match status" value="2"/>
</dbReference>
<evidence type="ECO:0000313" key="20">
    <source>
        <dbReference type="Proteomes" id="UP001155546"/>
    </source>
</evidence>
<evidence type="ECO:0000313" key="19">
    <source>
        <dbReference type="EMBL" id="MCT7943428.1"/>
    </source>
</evidence>
<dbReference type="SUPFAM" id="SSF47384">
    <property type="entry name" value="Homodimeric domain of signal transducing histidine kinase"/>
    <property type="match status" value="1"/>
</dbReference>
<dbReference type="GO" id="GO:0000155">
    <property type="term" value="F:phosphorelay sensor kinase activity"/>
    <property type="evidence" value="ECO:0007669"/>
    <property type="project" value="InterPro"/>
</dbReference>
<dbReference type="GO" id="GO:0005524">
    <property type="term" value="F:ATP binding"/>
    <property type="evidence" value="ECO:0007669"/>
    <property type="project" value="UniProtKB-KW"/>
</dbReference>
<feature type="transmembrane region" description="Helical" evidence="17">
    <location>
        <begin position="308"/>
        <end position="327"/>
    </location>
</feature>
<dbReference type="InterPro" id="IPR017055">
    <property type="entry name" value="Sig_transdc_His_kinase_DctB"/>
</dbReference>
<dbReference type="EC" id="2.7.13.3" evidence="3"/>
<dbReference type="InterPro" id="IPR004358">
    <property type="entry name" value="Sig_transdc_His_kin-like_C"/>
</dbReference>
<organism evidence="19 20">
    <name type="scientific">Shewanella holmiensis</name>
    <dbReference type="NCBI Taxonomy" id="2952222"/>
    <lineage>
        <taxon>Bacteria</taxon>
        <taxon>Pseudomonadati</taxon>
        <taxon>Pseudomonadota</taxon>
        <taxon>Gammaproteobacteria</taxon>
        <taxon>Alteromonadales</taxon>
        <taxon>Shewanellaceae</taxon>
        <taxon>Shewanella</taxon>
    </lineage>
</organism>
<evidence type="ECO:0000259" key="18">
    <source>
        <dbReference type="PROSITE" id="PS50109"/>
    </source>
</evidence>
<dbReference type="SMART" id="SM00388">
    <property type="entry name" value="HisKA"/>
    <property type="match status" value="1"/>
</dbReference>
<keyword evidence="8 17" id="KW-0812">Transmembrane</keyword>
<evidence type="ECO:0000256" key="14">
    <source>
        <dbReference type="ARBA" id="ARBA00023136"/>
    </source>
</evidence>
<dbReference type="PRINTS" id="PR00344">
    <property type="entry name" value="BCTRLSENSOR"/>
</dbReference>
<evidence type="ECO:0000256" key="12">
    <source>
        <dbReference type="ARBA" id="ARBA00022989"/>
    </source>
</evidence>
<keyword evidence="13" id="KW-0902">Two-component regulatory system</keyword>
<evidence type="ECO:0000256" key="13">
    <source>
        <dbReference type="ARBA" id="ARBA00023012"/>
    </source>
</evidence>
<protein>
    <recommendedName>
        <fullName evidence="15">C4-dicarboxylate transport sensor protein DctB</fullName>
        <ecNumber evidence="3">2.7.13.3</ecNumber>
    </recommendedName>
</protein>
<dbReference type="SUPFAM" id="SSF103190">
    <property type="entry name" value="Sensory domain-like"/>
    <property type="match status" value="1"/>
</dbReference>
<evidence type="ECO:0000256" key="16">
    <source>
        <dbReference type="SAM" id="Coils"/>
    </source>
</evidence>
<dbReference type="RefSeq" id="WP_261299761.1">
    <property type="nucleotide sequence ID" value="NZ_JAMTCD010000030.1"/>
</dbReference>
<keyword evidence="14 17" id="KW-0472">Membrane</keyword>
<dbReference type="Gene3D" id="3.30.565.10">
    <property type="entry name" value="Histidine kinase-like ATPase, C-terminal domain"/>
    <property type="match status" value="1"/>
</dbReference>
<evidence type="ECO:0000256" key="11">
    <source>
        <dbReference type="ARBA" id="ARBA00022840"/>
    </source>
</evidence>
<evidence type="ECO:0000256" key="15">
    <source>
        <dbReference type="ARBA" id="ARBA00073143"/>
    </source>
</evidence>
<keyword evidence="20" id="KW-1185">Reference proteome</keyword>
<evidence type="ECO:0000256" key="17">
    <source>
        <dbReference type="SAM" id="Phobius"/>
    </source>
</evidence>
<sequence length="603" mass="67717">MVIATTKIQYKILLSIILIAGLLLTLFTSQWYWLNKGKNDIAAQSEKQINELVLFIDQQLAQFEIIPEVIATNPILQEGLLAQKDPQKIAQLNAYLSELQEVTESSDIYLTDALGVAIAASNWQQPNTFINQDYSFRPYFIEALSGRAGRYYAVGTSSDKRGFYFSNPVLHNGVVLGVIVVKVDIGVIEQQSTGIAIAGQYEFMISDPDDIIFLSSINHWRFRSLAPLSQAKRFALNTSKRYATRPISELAIKPPYNALAEAELHTYQITSANGSETFLEKNKLMPKANWTLHVLAPLKPLYKSLPTIMLLTASLYLLLVLLILYAIERRKNLRRMLHAHNLLEQRVKERTLELEQANTKLKDTQDELIQAAKLTVIGSLSASINHELNQPLAALRSYAQNTQTFLGRNMFDDAKNNLKIMIELTDRLADIIAQFKSFTRKSQGKDNAIEIEQAIEQALTIVQPEIDKQGVKLCKTMLKGKCQIWGDTVRLQQVLVNVISNAIVAMQQSPMKRLNITASKATTSNKLIISIQDTGPGVREGQMSKIFEPYFTTNERQGLGLGLSISQRIIESMQGKITVENDVEGGAIFKIHLPIYLYEDART</sequence>
<dbReference type="Pfam" id="PF00512">
    <property type="entry name" value="HisKA"/>
    <property type="match status" value="1"/>
</dbReference>
<evidence type="ECO:0000256" key="2">
    <source>
        <dbReference type="ARBA" id="ARBA00004429"/>
    </source>
</evidence>
<dbReference type="InterPro" id="IPR036097">
    <property type="entry name" value="HisK_dim/P_sf"/>
</dbReference>
<keyword evidence="6" id="KW-0597">Phosphoprotein</keyword>
<keyword evidence="11 19" id="KW-0067">ATP-binding</keyword>
<dbReference type="SMART" id="SM00387">
    <property type="entry name" value="HATPase_c"/>
    <property type="match status" value="1"/>
</dbReference>
<feature type="transmembrane region" description="Helical" evidence="17">
    <location>
        <begin position="12"/>
        <end position="34"/>
    </location>
</feature>
<keyword evidence="16" id="KW-0175">Coiled coil</keyword>
<dbReference type="InterPro" id="IPR003661">
    <property type="entry name" value="HisK_dim/P_dom"/>
</dbReference>
<keyword evidence="7" id="KW-0808">Transferase</keyword>
<reference evidence="19" key="1">
    <citation type="journal article" date="2023" name="Int. J. Syst. Evol. Microbiol.">
        <title>&lt;i&gt;Shewanella septentrionalis&lt;/i&gt; sp. nov. and &lt;i&gt;Shewanella holmiensis&lt;/i&gt; sp. nov., isolated from Baltic Sea water and sediments.</title>
        <authorList>
            <person name="Martin-Rodriguez A.J."/>
            <person name="Thorell K."/>
            <person name="Joffre E."/>
            <person name="Jensie-Markopoulos S."/>
            <person name="Moore E.R.B."/>
            <person name="Sjoling A."/>
        </authorList>
    </citation>
    <scope>NUCLEOTIDE SEQUENCE</scope>
    <source>
        <strain evidence="19">SP1S2-7</strain>
    </source>
</reference>
<dbReference type="CDD" id="cd00082">
    <property type="entry name" value="HisKA"/>
    <property type="match status" value="1"/>
</dbReference>
<comment type="catalytic activity">
    <reaction evidence="1">
        <text>ATP + protein L-histidine = ADP + protein N-phospho-L-histidine.</text>
        <dbReference type="EC" id="2.7.13.3"/>
    </reaction>
</comment>
<dbReference type="PANTHER" id="PTHR43065">
    <property type="entry name" value="SENSOR HISTIDINE KINASE"/>
    <property type="match status" value="1"/>
</dbReference>
<feature type="coiled-coil region" evidence="16">
    <location>
        <begin position="340"/>
        <end position="374"/>
    </location>
</feature>
<dbReference type="InterPro" id="IPR003594">
    <property type="entry name" value="HATPase_dom"/>
</dbReference>
<dbReference type="InterPro" id="IPR033479">
    <property type="entry name" value="dCache_1"/>
</dbReference>
<evidence type="ECO:0000256" key="10">
    <source>
        <dbReference type="ARBA" id="ARBA00022777"/>
    </source>
</evidence>
<dbReference type="Gene3D" id="1.10.287.130">
    <property type="match status" value="1"/>
</dbReference>
<dbReference type="EMBL" id="JAMTCD010000030">
    <property type="protein sequence ID" value="MCT7943428.1"/>
    <property type="molecule type" value="Genomic_DNA"/>
</dbReference>
<dbReference type="Proteomes" id="UP001155546">
    <property type="component" value="Unassembled WGS sequence"/>
</dbReference>
<dbReference type="InterPro" id="IPR036890">
    <property type="entry name" value="HATPase_C_sf"/>
</dbReference>
<evidence type="ECO:0000256" key="5">
    <source>
        <dbReference type="ARBA" id="ARBA00022519"/>
    </source>
</evidence>
<dbReference type="InterPro" id="IPR029151">
    <property type="entry name" value="Sensor-like_sf"/>
</dbReference>
<keyword evidence="9" id="KW-0547">Nucleotide-binding</keyword>
<dbReference type="SUPFAM" id="SSF55874">
    <property type="entry name" value="ATPase domain of HSP90 chaperone/DNA topoisomerase II/histidine kinase"/>
    <property type="match status" value="1"/>
</dbReference>
<dbReference type="AlphaFoldDB" id="A0A9X3AXR9"/>
<evidence type="ECO:0000256" key="4">
    <source>
        <dbReference type="ARBA" id="ARBA00022475"/>
    </source>
</evidence>
<keyword evidence="10" id="KW-0418">Kinase</keyword>
<dbReference type="Pfam" id="PF02743">
    <property type="entry name" value="dCache_1"/>
    <property type="match status" value="1"/>
</dbReference>
<evidence type="ECO:0000256" key="6">
    <source>
        <dbReference type="ARBA" id="ARBA00022553"/>
    </source>
</evidence>